<dbReference type="InterPro" id="IPR050534">
    <property type="entry name" value="Coronavir_polyprotein_1ab"/>
</dbReference>
<dbReference type="Pfam" id="PF13087">
    <property type="entry name" value="AAA_12"/>
    <property type="match status" value="1"/>
</dbReference>
<gene>
    <name evidence="6" type="ORF">GCM10023189_37940</name>
</gene>
<dbReference type="Proteomes" id="UP001501175">
    <property type="component" value="Unassembled WGS sequence"/>
</dbReference>
<keyword evidence="7" id="KW-1185">Reference proteome</keyword>
<protein>
    <recommendedName>
        <fullName evidence="5">AAA+ ATPase domain-containing protein</fullName>
    </recommendedName>
</protein>
<keyword evidence="1" id="KW-0547">Nucleotide-binding</keyword>
<dbReference type="Gene3D" id="3.40.50.300">
    <property type="entry name" value="P-loop containing nucleotide triphosphate hydrolases"/>
    <property type="match status" value="2"/>
</dbReference>
<dbReference type="CDD" id="cd18808">
    <property type="entry name" value="SF1_C_Upf1"/>
    <property type="match status" value="1"/>
</dbReference>
<keyword evidence="3" id="KW-0347">Helicase</keyword>
<evidence type="ECO:0000259" key="5">
    <source>
        <dbReference type="SMART" id="SM00382"/>
    </source>
</evidence>
<organism evidence="6 7">
    <name type="scientific">Nibrella saemangeumensis</name>
    <dbReference type="NCBI Taxonomy" id="1084526"/>
    <lineage>
        <taxon>Bacteria</taxon>
        <taxon>Pseudomonadati</taxon>
        <taxon>Bacteroidota</taxon>
        <taxon>Cytophagia</taxon>
        <taxon>Cytophagales</taxon>
        <taxon>Spirosomataceae</taxon>
        <taxon>Nibrella</taxon>
    </lineage>
</organism>
<dbReference type="Pfam" id="PF13604">
    <property type="entry name" value="AAA_30"/>
    <property type="match status" value="1"/>
</dbReference>
<dbReference type="InterPro" id="IPR041679">
    <property type="entry name" value="DNA2/NAM7-like_C"/>
</dbReference>
<dbReference type="InterPro" id="IPR047187">
    <property type="entry name" value="SF1_C_Upf1"/>
</dbReference>
<proteinExistence type="predicted"/>
<evidence type="ECO:0000313" key="7">
    <source>
        <dbReference type="Proteomes" id="UP001501175"/>
    </source>
</evidence>
<feature type="domain" description="AAA+ ATPase" evidence="5">
    <location>
        <begin position="183"/>
        <end position="350"/>
    </location>
</feature>
<name>A0ABP8N7T9_9BACT</name>
<evidence type="ECO:0000256" key="2">
    <source>
        <dbReference type="ARBA" id="ARBA00022801"/>
    </source>
</evidence>
<dbReference type="PANTHER" id="PTHR43788">
    <property type="entry name" value="DNA2/NAM7 HELICASE FAMILY MEMBER"/>
    <property type="match status" value="1"/>
</dbReference>
<dbReference type="InterPro" id="IPR027417">
    <property type="entry name" value="P-loop_NTPase"/>
</dbReference>
<dbReference type="SUPFAM" id="SSF52540">
    <property type="entry name" value="P-loop containing nucleoside triphosphate hydrolases"/>
    <property type="match status" value="1"/>
</dbReference>
<evidence type="ECO:0000256" key="4">
    <source>
        <dbReference type="ARBA" id="ARBA00022840"/>
    </source>
</evidence>
<dbReference type="PANTHER" id="PTHR43788:SF8">
    <property type="entry name" value="DNA-BINDING PROTEIN SMUBP-2"/>
    <property type="match status" value="1"/>
</dbReference>
<sequence length="568" mass="63365">MKQELLEYLTQEKEFLEEDIALLDTLPTEVLVEKGVLIENLQLDQQKGNELILLADINNSRFRPGDKVTLQVGKKRYVATVLENFFSEITILLHEKVTIPKDVLLSIRAEAVQLLNPMIEALKTLEEGGPGWTIFETLSGLRPPRPRSLFGAICDEESIELLRKYQLNLSENQEKYVLKALKLPSVYAIQGPPGTGKSFVLALIADILTAKSKRVVVLAPTHQAVNNCLATIRELNEAIRLIKIGEEIKSSGLPDSIERMSYFQFNKKLKGNQIKWPCIVGMTFYSAVIHLGLRASSLSPNVILMDEAGQLPFSFGALVGLFGAGSTIFFGDDAQLPPIYHERLEHHPLSKSVFQQFRSMFPDQVDALDVTYRLNTELCDYIGSRYYPNAQKQTFLKPATSAANRYFERALPMGIPDDIRNVLTPHPALTFFDNRLAQEPCTQLNEPEALKIAELTSFFLQTGLTKKDIAIVTPFRRQALAIRKALVNLVPADSIPVVDTVERLQGASVEVAIVSLATTDPAFFDQMSHFLLSPNRLNVALSRAKRKVVVFGPTDTLTRYALISGDLA</sequence>
<evidence type="ECO:0000256" key="3">
    <source>
        <dbReference type="ARBA" id="ARBA00022806"/>
    </source>
</evidence>
<evidence type="ECO:0000313" key="6">
    <source>
        <dbReference type="EMBL" id="GAA4461899.1"/>
    </source>
</evidence>
<dbReference type="EMBL" id="BAABHD010000066">
    <property type="protein sequence ID" value="GAA4461899.1"/>
    <property type="molecule type" value="Genomic_DNA"/>
</dbReference>
<reference evidence="7" key="1">
    <citation type="journal article" date="2019" name="Int. J. Syst. Evol. Microbiol.">
        <title>The Global Catalogue of Microorganisms (GCM) 10K type strain sequencing project: providing services to taxonomists for standard genome sequencing and annotation.</title>
        <authorList>
            <consortium name="The Broad Institute Genomics Platform"/>
            <consortium name="The Broad Institute Genome Sequencing Center for Infectious Disease"/>
            <person name="Wu L."/>
            <person name="Ma J."/>
        </authorList>
    </citation>
    <scope>NUCLEOTIDE SEQUENCE [LARGE SCALE GENOMIC DNA]</scope>
    <source>
        <strain evidence="7">JCM 17927</strain>
    </source>
</reference>
<dbReference type="InterPro" id="IPR003593">
    <property type="entry name" value="AAA+_ATPase"/>
</dbReference>
<accession>A0ABP8N7T9</accession>
<evidence type="ECO:0000256" key="1">
    <source>
        <dbReference type="ARBA" id="ARBA00022741"/>
    </source>
</evidence>
<dbReference type="SMART" id="SM00382">
    <property type="entry name" value="AAA"/>
    <property type="match status" value="1"/>
</dbReference>
<keyword evidence="4" id="KW-0067">ATP-binding</keyword>
<dbReference type="RefSeq" id="WP_345245926.1">
    <property type="nucleotide sequence ID" value="NZ_BAABHD010000066.1"/>
</dbReference>
<keyword evidence="2" id="KW-0378">Hydrolase</keyword>
<comment type="caution">
    <text evidence="6">The sequence shown here is derived from an EMBL/GenBank/DDBJ whole genome shotgun (WGS) entry which is preliminary data.</text>
</comment>